<comment type="catalytic activity">
    <reaction evidence="7 8">
        <text>4 porphobilinogen + H2O = hydroxymethylbilane + 4 NH4(+)</text>
        <dbReference type="Rhea" id="RHEA:13185"/>
        <dbReference type="ChEBI" id="CHEBI:15377"/>
        <dbReference type="ChEBI" id="CHEBI:28938"/>
        <dbReference type="ChEBI" id="CHEBI:57845"/>
        <dbReference type="ChEBI" id="CHEBI:58126"/>
        <dbReference type="EC" id="2.5.1.61"/>
    </reaction>
</comment>
<dbReference type="Proteomes" id="UP000676409">
    <property type="component" value="Chromosome"/>
</dbReference>
<gene>
    <name evidence="8 11" type="primary">hemC</name>
    <name evidence="11" type="ORF">KCG34_18235</name>
</gene>
<evidence type="ECO:0000256" key="1">
    <source>
        <dbReference type="ARBA" id="ARBA00002869"/>
    </source>
</evidence>
<comment type="miscellaneous">
    <text evidence="8">The porphobilinogen subunits are added to the dipyrromethane group.</text>
</comment>
<dbReference type="InterPro" id="IPR036803">
    <property type="entry name" value="Porphobilinogen_deaminase_C_sf"/>
</dbReference>
<dbReference type="InterPro" id="IPR000860">
    <property type="entry name" value="HemC"/>
</dbReference>
<dbReference type="InterPro" id="IPR022419">
    <property type="entry name" value="Porphobilin_deaminase_cofac_BS"/>
</dbReference>
<dbReference type="GO" id="GO:0006782">
    <property type="term" value="P:protoporphyrinogen IX biosynthetic process"/>
    <property type="evidence" value="ECO:0007669"/>
    <property type="project" value="UniProtKB-UniRule"/>
</dbReference>
<dbReference type="PANTHER" id="PTHR11557">
    <property type="entry name" value="PORPHOBILINOGEN DEAMINASE"/>
    <property type="match status" value="1"/>
</dbReference>
<evidence type="ECO:0000313" key="11">
    <source>
        <dbReference type="EMBL" id="QUD86991.1"/>
    </source>
</evidence>
<dbReference type="PROSITE" id="PS00533">
    <property type="entry name" value="PORPHOBILINOGEN_DEAM"/>
    <property type="match status" value="1"/>
</dbReference>
<comment type="subunit">
    <text evidence="4 8">Monomer.</text>
</comment>
<keyword evidence="12" id="KW-1185">Reference proteome</keyword>
<dbReference type="GO" id="GO:0005737">
    <property type="term" value="C:cytoplasm"/>
    <property type="evidence" value="ECO:0007669"/>
    <property type="project" value="UniProtKB-UniRule"/>
</dbReference>
<keyword evidence="5 8" id="KW-0808">Transferase</keyword>
<evidence type="ECO:0000259" key="10">
    <source>
        <dbReference type="Pfam" id="PF03900"/>
    </source>
</evidence>
<feature type="domain" description="Porphobilinogen deaminase N-terminal" evidence="9">
    <location>
        <begin position="22"/>
        <end position="229"/>
    </location>
</feature>
<dbReference type="NCBIfam" id="TIGR00212">
    <property type="entry name" value="hemC"/>
    <property type="match status" value="1"/>
</dbReference>
<dbReference type="EC" id="2.5.1.61" evidence="8"/>
<dbReference type="Gene3D" id="3.30.160.40">
    <property type="entry name" value="Porphobilinogen deaminase, C-terminal domain"/>
    <property type="match status" value="1"/>
</dbReference>
<dbReference type="AlphaFoldDB" id="A0A975FXJ2"/>
<accession>A0A975FXJ2</accession>
<evidence type="ECO:0000256" key="5">
    <source>
        <dbReference type="ARBA" id="ARBA00022679"/>
    </source>
</evidence>
<keyword evidence="6 8" id="KW-0627">Porphyrin biosynthesis</keyword>
<evidence type="ECO:0000256" key="4">
    <source>
        <dbReference type="ARBA" id="ARBA00011245"/>
    </source>
</evidence>
<dbReference type="InterPro" id="IPR022418">
    <property type="entry name" value="Porphobilinogen_deaminase_C"/>
</dbReference>
<comment type="cofactor">
    <cofactor evidence="8">
        <name>dipyrromethane</name>
        <dbReference type="ChEBI" id="CHEBI:60342"/>
    </cofactor>
    <text evidence="8">Binds 1 dipyrromethane group covalently.</text>
</comment>
<dbReference type="PANTHER" id="PTHR11557:SF0">
    <property type="entry name" value="PORPHOBILINOGEN DEAMINASE"/>
    <property type="match status" value="1"/>
</dbReference>
<dbReference type="Gene3D" id="3.40.190.10">
    <property type="entry name" value="Periplasmic binding protein-like II"/>
    <property type="match status" value="2"/>
</dbReference>
<evidence type="ECO:0000256" key="3">
    <source>
        <dbReference type="ARBA" id="ARBA00005638"/>
    </source>
</evidence>
<dbReference type="SUPFAM" id="SSF54782">
    <property type="entry name" value="Porphobilinogen deaminase (hydroxymethylbilane synthase), C-terminal domain"/>
    <property type="match status" value="1"/>
</dbReference>
<dbReference type="SUPFAM" id="SSF53850">
    <property type="entry name" value="Periplasmic binding protein-like II"/>
    <property type="match status" value="1"/>
</dbReference>
<dbReference type="Pfam" id="PF03900">
    <property type="entry name" value="Porphobil_deamC"/>
    <property type="match status" value="1"/>
</dbReference>
<dbReference type="GO" id="GO:0004418">
    <property type="term" value="F:hydroxymethylbilane synthase activity"/>
    <property type="evidence" value="ECO:0007669"/>
    <property type="project" value="UniProtKB-UniRule"/>
</dbReference>
<feature type="modified residue" description="S-(dipyrrolylmethanemethyl)cysteine" evidence="8">
    <location>
        <position position="263"/>
    </location>
</feature>
<protein>
    <recommendedName>
        <fullName evidence="8">Porphobilinogen deaminase</fullName>
        <shortName evidence="8">PBG</shortName>
        <ecNumber evidence="8">2.5.1.61</ecNumber>
    </recommendedName>
    <alternativeName>
        <fullName evidence="8">Hydroxymethylbilane synthase</fullName>
        <shortName evidence="8">HMBS</shortName>
    </alternativeName>
    <alternativeName>
        <fullName evidence="8">Pre-uroporphyrinogen synthase</fullName>
    </alternativeName>
</protein>
<evidence type="ECO:0000256" key="7">
    <source>
        <dbReference type="ARBA" id="ARBA00048169"/>
    </source>
</evidence>
<comment type="function">
    <text evidence="1 8">Tetrapolymerization of the monopyrrole PBG into the hydroxymethylbilane pre-uroporphyrinogen in several discrete steps.</text>
</comment>
<dbReference type="Pfam" id="PF01379">
    <property type="entry name" value="Porphobil_deam"/>
    <property type="match status" value="1"/>
</dbReference>
<dbReference type="PIRSF" id="PIRSF001438">
    <property type="entry name" value="4pyrrol_synth_OHMeBilane_synth"/>
    <property type="match status" value="1"/>
</dbReference>
<sequence>MRWLHARRIFTREASPVPQPIVRIGTRGSKLALTQAGHMQRRIAAALGYGPEDAEAVAPLVRIVTTGDHVQDRRLLEIGGKALFTKEIEEAMLDGRVDCAVHSMKDVPVERRPGLVLAAIPEREDPRDAFVSPNYARLADLPQGARLGTASLRRQAQALNARPDLEIVMVRGNVDTRLAKLERGEADGMLLALAGLKRLGLDGVVRSALDPQADPPAPGQGALAIETPERLSEADWVRALRHAPTAIAVAAERGALEALEGSCRTAIGAHARLEGSELALTVEALTPDGRERFRREGRIAYAADGEAAARALGERLGAEIRQEGGERLLLSI</sequence>
<dbReference type="InterPro" id="IPR022417">
    <property type="entry name" value="Porphobilin_deaminase_N"/>
</dbReference>
<name>A0A975FXJ2_9CAUL</name>
<organism evidence="11 12">
    <name type="scientific">Phenylobacterium montanum</name>
    <dbReference type="NCBI Taxonomy" id="2823693"/>
    <lineage>
        <taxon>Bacteria</taxon>
        <taxon>Pseudomonadati</taxon>
        <taxon>Pseudomonadota</taxon>
        <taxon>Alphaproteobacteria</taxon>
        <taxon>Caulobacterales</taxon>
        <taxon>Caulobacteraceae</taxon>
        <taxon>Phenylobacterium</taxon>
    </lineage>
</organism>
<dbReference type="EMBL" id="CP073078">
    <property type="protein sequence ID" value="QUD86991.1"/>
    <property type="molecule type" value="Genomic_DNA"/>
</dbReference>
<comment type="pathway">
    <text evidence="2">Porphyrin-containing compound metabolism; protoporphyrin-IX biosynthesis; coproporphyrinogen-III from 5-aminolevulinate: step 2/4.</text>
</comment>
<comment type="similarity">
    <text evidence="3 8">Belongs to the HMBS family.</text>
</comment>
<reference evidence="11" key="1">
    <citation type="submission" date="2021-04" db="EMBL/GenBank/DDBJ databases">
        <title>The complete genome sequence of Caulobacter sp. S6.</title>
        <authorList>
            <person name="Tang Y."/>
            <person name="Ouyang W."/>
            <person name="Liu Q."/>
            <person name="Huang B."/>
            <person name="Guo Z."/>
            <person name="Lei P."/>
        </authorList>
    </citation>
    <scope>NUCLEOTIDE SEQUENCE</scope>
    <source>
        <strain evidence="11">S6</strain>
    </source>
</reference>
<evidence type="ECO:0000256" key="6">
    <source>
        <dbReference type="ARBA" id="ARBA00023244"/>
    </source>
</evidence>
<dbReference type="KEGG" id="caul:KCG34_18235"/>
<proteinExistence type="inferred from homology"/>
<evidence type="ECO:0000256" key="8">
    <source>
        <dbReference type="HAMAP-Rule" id="MF_00260"/>
    </source>
</evidence>
<dbReference type="PRINTS" id="PR00151">
    <property type="entry name" value="PORPHBDMNASE"/>
</dbReference>
<dbReference type="FunFam" id="3.40.190.10:FF:000005">
    <property type="entry name" value="Porphobilinogen deaminase"/>
    <property type="match status" value="1"/>
</dbReference>
<dbReference type="HAMAP" id="MF_00260">
    <property type="entry name" value="Porphobil_deam"/>
    <property type="match status" value="1"/>
</dbReference>
<evidence type="ECO:0000259" key="9">
    <source>
        <dbReference type="Pfam" id="PF01379"/>
    </source>
</evidence>
<feature type="domain" description="Porphobilinogen deaminase C-terminal" evidence="10">
    <location>
        <begin position="247"/>
        <end position="321"/>
    </location>
</feature>
<evidence type="ECO:0000256" key="2">
    <source>
        <dbReference type="ARBA" id="ARBA00004735"/>
    </source>
</evidence>
<evidence type="ECO:0000313" key="12">
    <source>
        <dbReference type="Proteomes" id="UP000676409"/>
    </source>
</evidence>